<reference evidence="1" key="1">
    <citation type="journal article" date="2023" name="G3 (Bethesda)">
        <title>A reference genome for the long-term kleptoplast-retaining sea slug Elysia crispata morphotype clarki.</title>
        <authorList>
            <person name="Eastman K.E."/>
            <person name="Pendleton A.L."/>
            <person name="Shaikh M.A."/>
            <person name="Suttiyut T."/>
            <person name="Ogas R."/>
            <person name="Tomko P."/>
            <person name="Gavelis G."/>
            <person name="Widhalm J.R."/>
            <person name="Wisecaver J.H."/>
        </authorList>
    </citation>
    <scope>NUCLEOTIDE SEQUENCE</scope>
    <source>
        <strain evidence="1">ECLA1</strain>
    </source>
</reference>
<comment type="caution">
    <text evidence="1">The sequence shown here is derived from an EMBL/GenBank/DDBJ whole genome shotgun (WGS) entry which is preliminary data.</text>
</comment>
<accession>A0AAE0Z0J8</accession>
<protein>
    <submittedName>
        <fullName evidence="1">Uncharacterized protein</fullName>
    </submittedName>
</protein>
<sequence length="86" mass="9631">MRFASPECVFSHTKVRKIAGQTTWCSHSQRYTETARTTDLKGREGGLNSGFISARLPQMSDAAHVFNSAQFKVTQWSQQLRLPSGL</sequence>
<evidence type="ECO:0000313" key="1">
    <source>
        <dbReference type="EMBL" id="KAK3760578.1"/>
    </source>
</evidence>
<evidence type="ECO:0000313" key="2">
    <source>
        <dbReference type="Proteomes" id="UP001283361"/>
    </source>
</evidence>
<name>A0AAE0Z0J8_9GAST</name>
<gene>
    <name evidence="1" type="ORF">RRG08_022861</name>
</gene>
<organism evidence="1 2">
    <name type="scientific">Elysia crispata</name>
    <name type="common">lettuce slug</name>
    <dbReference type="NCBI Taxonomy" id="231223"/>
    <lineage>
        <taxon>Eukaryota</taxon>
        <taxon>Metazoa</taxon>
        <taxon>Spiralia</taxon>
        <taxon>Lophotrochozoa</taxon>
        <taxon>Mollusca</taxon>
        <taxon>Gastropoda</taxon>
        <taxon>Heterobranchia</taxon>
        <taxon>Euthyneura</taxon>
        <taxon>Panpulmonata</taxon>
        <taxon>Sacoglossa</taxon>
        <taxon>Placobranchoidea</taxon>
        <taxon>Plakobranchidae</taxon>
        <taxon>Elysia</taxon>
    </lineage>
</organism>
<dbReference type="Proteomes" id="UP001283361">
    <property type="component" value="Unassembled WGS sequence"/>
</dbReference>
<keyword evidence="2" id="KW-1185">Reference proteome</keyword>
<dbReference type="AlphaFoldDB" id="A0AAE0Z0J8"/>
<proteinExistence type="predicted"/>
<dbReference type="EMBL" id="JAWDGP010004972">
    <property type="protein sequence ID" value="KAK3760578.1"/>
    <property type="molecule type" value="Genomic_DNA"/>
</dbReference>